<proteinExistence type="inferred from homology"/>
<evidence type="ECO:0000256" key="5">
    <source>
        <dbReference type="ARBA" id="ARBA00022801"/>
    </source>
</evidence>
<dbReference type="PANTHER" id="PTHR30153">
    <property type="entry name" value="REPLICATIVE DNA HELICASE DNAB"/>
    <property type="match status" value="1"/>
</dbReference>
<dbReference type="InterPro" id="IPR016136">
    <property type="entry name" value="DNA_helicase_N/primase_C"/>
</dbReference>
<keyword evidence="4 12" id="KW-0547">Nucleotide-binding</keyword>
<dbReference type="InterPro" id="IPR007693">
    <property type="entry name" value="DNA_helicase_DnaB-like_N"/>
</dbReference>
<protein>
    <recommendedName>
        <fullName evidence="11 12">Replicative DNA helicase</fullName>
        <ecNumber evidence="11 12">5.6.2.3</ecNumber>
    </recommendedName>
</protein>
<sequence>MPSLGSVIYWRTAGVFDLYKNDAARLVGHRASKKPASLRITNALSTIAAAEEGAAGTAAPRVPPHSVEAEQGVLGGLMLDNATLDSLQYLLSPNDFFLQEHRSIFRAILELAERQKPFDAVTLQEVLNLSGESELVGFTQGYVSELAKNTPSTANIEAYARVVRERSQLRKIISTCISINDQAQSPAGMSTEDLIEDAERQILILSSGRPKAGGPVGISTLLTKATEKIDARSKSGDLVTGLSTGYADLDQKLDGLRPADLIIVAGRPSMGKTTFAMNMVENAVLHSEKAVLVYSLEMPGESLIMRMLSSLGSIDHSKIRSGRLLNEDWPKLTNAVRRLTDRKLFIDDTAGISPSEMRSRTRRVVRQHGPLALIMVDYLQLMQIPGASGKNRTNEISEISRSLKALAKEFNCPVIALSQLNRTVEQRPNKRPMNSDLRESGAIEQDADVIMFVYRDEIYYPDSRFKGTAEIIIGKQREGETGFSRLAFVDRLTRFENLVPGEHDFSDSELGNVRKPKDPRVGRAIASELVHIEKFRKYDPQTKNYAKGPFRPRKKT</sequence>
<dbReference type="GO" id="GO:0005524">
    <property type="term" value="F:ATP binding"/>
    <property type="evidence" value="ECO:0007669"/>
    <property type="project" value="UniProtKB-UniRule"/>
</dbReference>
<dbReference type="CDD" id="cd00984">
    <property type="entry name" value="DnaB_C"/>
    <property type="match status" value="1"/>
</dbReference>
<dbReference type="FunFam" id="3.40.50.300:FF:000076">
    <property type="entry name" value="Replicative DNA helicase"/>
    <property type="match status" value="1"/>
</dbReference>
<dbReference type="NCBIfam" id="NF004384">
    <property type="entry name" value="PRK05748.1"/>
    <property type="match status" value="1"/>
</dbReference>
<dbReference type="Pfam" id="PF03796">
    <property type="entry name" value="DnaB_C"/>
    <property type="match status" value="1"/>
</dbReference>
<dbReference type="NCBIfam" id="TIGR00665">
    <property type="entry name" value="DnaB"/>
    <property type="match status" value="1"/>
</dbReference>
<evidence type="ECO:0000256" key="1">
    <source>
        <dbReference type="ARBA" id="ARBA00008428"/>
    </source>
</evidence>
<keyword evidence="7 12" id="KW-0067">ATP-binding</keyword>
<evidence type="ECO:0000256" key="6">
    <source>
        <dbReference type="ARBA" id="ARBA00022806"/>
    </source>
</evidence>
<dbReference type="PANTHER" id="PTHR30153:SF2">
    <property type="entry name" value="REPLICATIVE DNA HELICASE"/>
    <property type="match status" value="1"/>
</dbReference>
<dbReference type="GO" id="GO:1990077">
    <property type="term" value="C:primosome complex"/>
    <property type="evidence" value="ECO:0007669"/>
    <property type="project" value="UniProtKB-UniRule"/>
</dbReference>
<dbReference type="InterPro" id="IPR036185">
    <property type="entry name" value="DNA_heli_DnaB-like_N_sf"/>
</dbReference>
<dbReference type="GO" id="GO:0016787">
    <property type="term" value="F:hydrolase activity"/>
    <property type="evidence" value="ECO:0007669"/>
    <property type="project" value="UniProtKB-KW"/>
</dbReference>
<dbReference type="InterPro" id="IPR027417">
    <property type="entry name" value="P-loop_NTPase"/>
</dbReference>
<keyword evidence="3 12" id="KW-0235">DNA replication</keyword>
<evidence type="ECO:0000256" key="4">
    <source>
        <dbReference type="ARBA" id="ARBA00022741"/>
    </source>
</evidence>
<dbReference type="EC" id="5.6.2.3" evidence="11 12"/>
<keyword evidence="5 12" id="KW-0378">Hydrolase</keyword>
<dbReference type="GO" id="GO:0006269">
    <property type="term" value="P:DNA replication, synthesis of primer"/>
    <property type="evidence" value="ECO:0007669"/>
    <property type="project" value="UniProtKB-UniRule"/>
</dbReference>
<evidence type="ECO:0000256" key="8">
    <source>
        <dbReference type="ARBA" id="ARBA00023125"/>
    </source>
</evidence>
<dbReference type="GO" id="GO:0003677">
    <property type="term" value="F:DNA binding"/>
    <property type="evidence" value="ECO:0007669"/>
    <property type="project" value="UniProtKB-UniRule"/>
</dbReference>
<evidence type="ECO:0000256" key="12">
    <source>
        <dbReference type="RuleBase" id="RU362085"/>
    </source>
</evidence>
<dbReference type="Gene3D" id="3.40.50.300">
    <property type="entry name" value="P-loop containing nucleotide triphosphate hydrolases"/>
    <property type="match status" value="1"/>
</dbReference>
<evidence type="ECO:0000256" key="7">
    <source>
        <dbReference type="ARBA" id="ARBA00022840"/>
    </source>
</evidence>
<evidence type="ECO:0000259" key="13">
    <source>
        <dbReference type="PROSITE" id="PS51199"/>
    </source>
</evidence>
<dbReference type="GO" id="GO:0042802">
    <property type="term" value="F:identical protein binding"/>
    <property type="evidence" value="ECO:0007669"/>
    <property type="project" value="UniProtKB-ARBA"/>
</dbReference>
<keyword evidence="14" id="KW-0614">Plasmid</keyword>
<evidence type="ECO:0000256" key="9">
    <source>
        <dbReference type="ARBA" id="ARBA00023235"/>
    </source>
</evidence>
<keyword evidence="2 12" id="KW-0639">Primosome</keyword>
<evidence type="ECO:0000313" key="14">
    <source>
        <dbReference type="EMBL" id="QOC74122.1"/>
    </source>
</evidence>
<dbReference type="SUPFAM" id="SSF48024">
    <property type="entry name" value="N-terminal domain of DnaB helicase"/>
    <property type="match status" value="1"/>
</dbReference>
<dbReference type="InterPro" id="IPR007694">
    <property type="entry name" value="DNA_helicase_DnaB-like_C"/>
</dbReference>
<reference evidence="14" key="1">
    <citation type="submission" date="2019-02" db="EMBL/GenBank/DDBJ databases">
        <authorList>
            <person name="Taiaroa G."/>
            <person name="Butler M."/>
            <person name="Lamont I."/>
            <person name="Black M."/>
            <person name="Poulter J."/>
            <person name="Zhao M."/>
            <person name="Poulter R."/>
        </authorList>
    </citation>
    <scope>NUCLEOTIDE SEQUENCE</scope>
    <source>
        <strain evidence="14">1215</strain>
        <plasmid evidence="14">pMG4_1215</plasmid>
    </source>
</reference>
<evidence type="ECO:0000256" key="2">
    <source>
        <dbReference type="ARBA" id="ARBA00022515"/>
    </source>
</evidence>
<keyword evidence="6 12" id="KW-0347">Helicase</keyword>
<keyword evidence="9" id="KW-0413">Isomerase</keyword>
<dbReference type="Gene3D" id="1.10.860.10">
    <property type="entry name" value="DNAb Helicase, Chain A"/>
    <property type="match status" value="1"/>
</dbReference>
<dbReference type="AlphaFoldDB" id="A0A7M3U1V5"/>
<keyword evidence="8 12" id="KW-0238">DNA-binding</keyword>
<feature type="domain" description="SF4 helicase" evidence="13">
    <location>
        <begin position="235"/>
        <end position="502"/>
    </location>
</feature>
<accession>A0A7M3U1V5</accession>
<comment type="catalytic activity">
    <reaction evidence="10 12">
        <text>ATP + H2O = ADP + phosphate + H(+)</text>
        <dbReference type="Rhea" id="RHEA:13065"/>
        <dbReference type="ChEBI" id="CHEBI:15377"/>
        <dbReference type="ChEBI" id="CHEBI:15378"/>
        <dbReference type="ChEBI" id="CHEBI:30616"/>
        <dbReference type="ChEBI" id="CHEBI:43474"/>
        <dbReference type="ChEBI" id="CHEBI:456216"/>
        <dbReference type="EC" id="5.6.2.3"/>
    </reaction>
</comment>
<geneLocation type="plasmid" evidence="14">
    <name>pMG4_1215</name>
</geneLocation>
<dbReference type="PROSITE" id="PS51199">
    <property type="entry name" value="SF4_HELICASE"/>
    <property type="match status" value="1"/>
</dbReference>
<evidence type="ECO:0000256" key="11">
    <source>
        <dbReference type="NCBIfam" id="TIGR00665"/>
    </source>
</evidence>
<dbReference type="SUPFAM" id="SSF52540">
    <property type="entry name" value="P-loop containing nucleoside triphosphate hydrolases"/>
    <property type="match status" value="1"/>
</dbReference>
<comment type="similarity">
    <text evidence="1 12">Belongs to the helicase family. DnaB subfamily.</text>
</comment>
<dbReference type="Pfam" id="PF00772">
    <property type="entry name" value="DnaB"/>
    <property type="match status" value="1"/>
</dbReference>
<organism evidence="14">
    <name type="scientific">Pseudomonas syringae pv. actinidiae</name>
    <dbReference type="NCBI Taxonomy" id="103796"/>
    <lineage>
        <taxon>Bacteria</taxon>
        <taxon>Pseudomonadati</taxon>
        <taxon>Pseudomonadota</taxon>
        <taxon>Gammaproteobacteria</taxon>
        <taxon>Pseudomonadales</taxon>
        <taxon>Pseudomonadaceae</taxon>
        <taxon>Pseudomonas</taxon>
        <taxon>Pseudomonas syringae</taxon>
    </lineage>
</organism>
<evidence type="ECO:0000256" key="10">
    <source>
        <dbReference type="ARBA" id="ARBA00048954"/>
    </source>
</evidence>
<name>A0A7M3U1V5_PSESF</name>
<dbReference type="GO" id="GO:0043139">
    <property type="term" value="F:5'-3' DNA helicase activity"/>
    <property type="evidence" value="ECO:0007669"/>
    <property type="project" value="UniProtKB-EC"/>
</dbReference>
<dbReference type="EMBL" id="MK569690">
    <property type="protein sequence ID" value="QOC74122.1"/>
    <property type="molecule type" value="Genomic_DNA"/>
</dbReference>
<dbReference type="GO" id="GO:0005829">
    <property type="term" value="C:cytosol"/>
    <property type="evidence" value="ECO:0007669"/>
    <property type="project" value="TreeGrafter"/>
</dbReference>
<evidence type="ECO:0000256" key="3">
    <source>
        <dbReference type="ARBA" id="ARBA00022705"/>
    </source>
</evidence>
<comment type="function">
    <text evidence="12">The main replicative DNA helicase, it participates in initiation and elongation during chromosome replication. Travels ahead of the DNA replisome, separating dsDNA into templates for DNA synthesis. A processive ATP-dependent 5'-3' DNA helicase it has DNA-dependent ATPase activity.</text>
</comment>
<dbReference type="InterPro" id="IPR007692">
    <property type="entry name" value="DNA_helicase_DnaB"/>
</dbReference>